<dbReference type="GO" id="GO:0008237">
    <property type="term" value="F:metallopeptidase activity"/>
    <property type="evidence" value="ECO:0007669"/>
    <property type="project" value="UniProtKB-KW"/>
</dbReference>
<dbReference type="InterPro" id="IPR032865">
    <property type="entry name" value="Prok-E2_A"/>
</dbReference>
<dbReference type="STRING" id="1798228.SAMN05216574_107159"/>
<dbReference type="InterPro" id="IPR028090">
    <property type="entry name" value="JAB_dom_prok"/>
</dbReference>
<dbReference type="GO" id="GO:0008641">
    <property type="term" value="F:ubiquitin-like modifier activating enzyme activity"/>
    <property type="evidence" value="ECO:0007669"/>
    <property type="project" value="InterPro"/>
</dbReference>
<dbReference type="InterPro" id="IPR000594">
    <property type="entry name" value="ThiF_NAD_FAD-bd"/>
</dbReference>
<dbReference type="CDD" id="cd01483">
    <property type="entry name" value="E1_enzyme_family"/>
    <property type="match status" value="1"/>
</dbReference>
<dbReference type="Proteomes" id="UP000198589">
    <property type="component" value="Unassembled WGS sequence"/>
</dbReference>
<evidence type="ECO:0000256" key="4">
    <source>
        <dbReference type="ARBA" id="ARBA00022833"/>
    </source>
</evidence>
<evidence type="ECO:0000259" key="7">
    <source>
        <dbReference type="Pfam" id="PF14464"/>
    </source>
</evidence>
<keyword evidence="5" id="KW-0482">Metalloprotease</keyword>
<dbReference type="PANTHER" id="PTHR43267:SF1">
    <property type="entry name" value="TRNA THREONYLCARBAMOYLADENOSINE DEHYDRATASE"/>
    <property type="match status" value="1"/>
</dbReference>
<dbReference type="PANTHER" id="PTHR43267">
    <property type="entry name" value="TRNA THREONYLCARBAMOYLADENOSINE DEHYDRATASE"/>
    <property type="match status" value="1"/>
</dbReference>
<evidence type="ECO:0000313" key="8">
    <source>
        <dbReference type="EMBL" id="SFE95300.1"/>
    </source>
</evidence>
<keyword evidence="4" id="KW-0862">Zinc</keyword>
<proteinExistence type="predicted"/>
<dbReference type="OrthoDB" id="3802555at2"/>
<evidence type="ECO:0000256" key="2">
    <source>
        <dbReference type="ARBA" id="ARBA00022723"/>
    </source>
</evidence>
<evidence type="ECO:0000256" key="3">
    <source>
        <dbReference type="ARBA" id="ARBA00022801"/>
    </source>
</evidence>
<dbReference type="SUPFAM" id="SSF54495">
    <property type="entry name" value="UBC-like"/>
    <property type="match status" value="1"/>
</dbReference>
<dbReference type="AlphaFoldDB" id="A0A1I2ESU8"/>
<reference evidence="9" key="1">
    <citation type="submission" date="2016-10" db="EMBL/GenBank/DDBJ databases">
        <authorList>
            <person name="Varghese N."/>
            <person name="Submissions S."/>
        </authorList>
    </citation>
    <scope>NUCLEOTIDE SEQUENCE [LARGE SCALE GENOMIC DNA]</scope>
    <source>
        <strain evidence="9">DSM 46838</strain>
    </source>
</reference>
<evidence type="ECO:0000259" key="6">
    <source>
        <dbReference type="Pfam" id="PF00899"/>
    </source>
</evidence>
<dbReference type="InterPro" id="IPR045886">
    <property type="entry name" value="ThiF/MoeB/HesA"/>
</dbReference>
<dbReference type="SUPFAM" id="SSF102712">
    <property type="entry name" value="JAB1/MPN domain"/>
    <property type="match status" value="1"/>
</dbReference>
<dbReference type="EMBL" id="FOND01000007">
    <property type="protein sequence ID" value="SFE95300.1"/>
    <property type="molecule type" value="Genomic_DNA"/>
</dbReference>
<keyword evidence="2" id="KW-0479">Metal-binding</keyword>
<sequence length="860" mass="92370">MTDPAAWSDGQRLALEQLQALAAGHGGLEVLRVTYGRASRQLEILMSIPLDGREPGPGIHLRQRETFLLIVRDDFPFAPPIVQVRHRRWAGTPHVQWGYQLCLYAAPSTEWAPSDGMRGLVDRLLLWLERAAADTLDANGVPLHPPVAYTSGASGSLVVRADLGDRVPWRSPSTNGPALLVALCTQDSRNGERLDVINWMDASEYRKRVSAGGPPKGPNGRHLVAAAAVVLTGDIGFEYPHHGGDLLSGLEQQGLPREELLALMAGVAYGNVLVAKQRGVPTPPEGEEWPHGPGAVPQMVIVGTPSREVVPGERVAHLVAWRIDLLTGKLTGRLGKLMTTSRKRHDNRDRLNQLGLDWLDTDPVRWARVFEDRPETTRRRDAESSATWLGGQRVLVLGCGALGAPVAEAVVRAGASDVTVIDHGVITPGILVRQPYMDRDIGRPKALVLAERLRLINPDCYPGCRVTGGSQDAVGYVSRLPAEGDDRFDLIIDATADAAVRSALERRRATTSGTWPALLTVLVGHRARRGVIAVSRPGASGGGDDVLRRLGIAARGSHAAQLPDVATDLYPRSARTDVFLPEPGCSAPTFTGSHVESTALAAALLSAGLDALAGRLPGAPCLPMAAGAIRLEPTDDDAHGTTGTTWIGWPEDCVQATVDGAFQVRVSQIALGTIRAEVRRGARLRGPDIETGGMLLGQIDEAAGVVYIDDATPPTPDSLCSAVHFRHGIEGSQDLVEHYARTTGKITSFVGMWHTHPDGPARPSRTDETGMANLVTPALGGPPRCLMLIVGGHDPAWTGWRDGADRTPPPQLYLRVVHRADSSGPPPQQPALPPGKYFRVRESIEPHGVPWWRRWLGGSR</sequence>
<dbReference type="GO" id="GO:0061504">
    <property type="term" value="P:cyclic threonylcarbamoyladenosine biosynthetic process"/>
    <property type="evidence" value="ECO:0007669"/>
    <property type="project" value="TreeGrafter"/>
</dbReference>
<accession>A0A1I2ESU8</accession>
<name>A0A1I2ESU8_9ACTN</name>
<feature type="domain" description="JAB" evidence="7">
    <location>
        <begin position="687"/>
        <end position="797"/>
    </location>
</feature>
<dbReference type="RefSeq" id="WP_092198108.1">
    <property type="nucleotide sequence ID" value="NZ_FOND01000007.1"/>
</dbReference>
<dbReference type="SUPFAM" id="SSF69572">
    <property type="entry name" value="Activating enzymes of the ubiquitin-like proteins"/>
    <property type="match status" value="1"/>
</dbReference>
<feature type="domain" description="THIF-type NAD/FAD binding fold" evidence="6">
    <location>
        <begin position="391"/>
        <end position="506"/>
    </location>
</feature>
<dbReference type="InterPro" id="IPR016135">
    <property type="entry name" value="UBQ-conjugating_enzyme/RWD"/>
</dbReference>
<gene>
    <name evidence="8" type="ORF">SAMN05216574_107159</name>
</gene>
<dbReference type="Gene3D" id="3.40.140.10">
    <property type="entry name" value="Cytidine Deaminase, domain 2"/>
    <property type="match status" value="1"/>
</dbReference>
<dbReference type="InterPro" id="IPR035985">
    <property type="entry name" value="Ubiquitin-activating_enz"/>
</dbReference>
<dbReference type="GO" id="GO:0006508">
    <property type="term" value="P:proteolysis"/>
    <property type="evidence" value="ECO:0007669"/>
    <property type="project" value="UniProtKB-KW"/>
</dbReference>
<organism evidence="8 9">
    <name type="scientific">Blastococcus tunisiensis</name>
    <dbReference type="NCBI Taxonomy" id="1798228"/>
    <lineage>
        <taxon>Bacteria</taxon>
        <taxon>Bacillati</taxon>
        <taxon>Actinomycetota</taxon>
        <taxon>Actinomycetes</taxon>
        <taxon>Geodermatophilales</taxon>
        <taxon>Geodermatophilaceae</taxon>
        <taxon>Blastococcus</taxon>
    </lineage>
</organism>
<keyword evidence="9" id="KW-1185">Reference proteome</keyword>
<dbReference type="GO" id="GO:0046872">
    <property type="term" value="F:metal ion binding"/>
    <property type="evidence" value="ECO:0007669"/>
    <property type="project" value="UniProtKB-KW"/>
</dbReference>
<dbReference type="GO" id="GO:0061503">
    <property type="term" value="F:tRNA threonylcarbamoyladenosine dehydratase"/>
    <property type="evidence" value="ECO:0007669"/>
    <property type="project" value="TreeGrafter"/>
</dbReference>
<evidence type="ECO:0000256" key="5">
    <source>
        <dbReference type="ARBA" id="ARBA00023049"/>
    </source>
</evidence>
<keyword evidence="1" id="KW-0645">Protease</keyword>
<dbReference type="Pfam" id="PF14464">
    <property type="entry name" value="Prok-JAB"/>
    <property type="match status" value="1"/>
</dbReference>
<dbReference type="Pfam" id="PF14457">
    <property type="entry name" value="Prok-E2_A"/>
    <property type="match status" value="1"/>
</dbReference>
<evidence type="ECO:0000313" key="9">
    <source>
        <dbReference type="Proteomes" id="UP000198589"/>
    </source>
</evidence>
<dbReference type="Gene3D" id="3.40.50.720">
    <property type="entry name" value="NAD(P)-binding Rossmann-like Domain"/>
    <property type="match status" value="1"/>
</dbReference>
<evidence type="ECO:0000256" key="1">
    <source>
        <dbReference type="ARBA" id="ARBA00022670"/>
    </source>
</evidence>
<protein>
    <submittedName>
        <fullName evidence="8">Integrative and conjugative element protein, VC0181 family</fullName>
    </submittedName>
</protein>
<dbReference type="Pfam" id="PF00899">
    <property type="entry name" value="ThiF"/>
    <property type="match status" value="1"/>
</dbReference>
<keyword evidence="3" id="KW-0378">Hydrolase</keyword>